<dbReference type="AlphaFoldDB" id="A0A8J5KNN9"/>
<feature type="transmembrane region" description="Helical" evidence="2">
    <location>
        <begin position="659"/>
        <end position="675"/>
    </location>
</feature>
<organism evidence="3 4">
    <name type="scientific">Zingiber officinale</name>
    <name type="common">Ginger</name>
    <name type="synonym">Amomum zingiber</name>
    <dbReference type="NCBI Taxonomy" id="94328"/>
    <lineage>
        <taxon>Eukaryota</taxon>
        <taxon>Viridiplantae</taxon>
        <taxon>Streptophyta</taxon>
        <taxon>Embryophyta</taxon>
        <taxon>Tracheophyta</taxon>
        <taxon>Spermatophyta</taxon>
        <taxon>Magnoliopsida</taxon>
        <taxon>Liliopsida</taxon>
        <taxon>Zingiberales</taxon>
        <taxon>Zingiberaceae</taxon>
        <taxon>Zingiber</taxon>
    </lineage>
</organism>
<evidence type="ECO:0000256" key="2">
    <source>
        <dbReference type="SAM" id="Phobius"/>
    </source>
</evidence>
<sequence length="846" mass="95002">MENLMSCDLGYKRTGNSRFGKGAMAERTGQINDEAAETLKEKEGEPFSYSRRLEIAVAAVRRGKTSLLLLMLGISEWEKKKKVGCYAVREGFRSWLLKARTVLTEVATPIVKRGLGADPASVGEPEDVAVDEELLVPPEMTVERRTPSGFLSLAAAVSIEQFGRMNGLTGWKMQKIFESLAPEAIRNDVRSLVEYCCFRYLSRDSSDFHPNLKGRVVGEEAFVRIAPAVAGVADVSTAHHLFKALIGDKQGLSLSLWIAYLAELLKSASYYLSLILSTNMTFSILFLVHEGRQSYGNKNNIFPYEELVCKGSSRKQPVLKWEDNIAWPGNLILTDRALYFEAIGLTGIKKSMRLDLTSCGTRAEKTKVGPFAAKLFDSAISVSSGLNSETWTLEFVDFGSEMRRDFWLAFITEIISLYDFVREYGPSADDPSIHDVYGAHKGKQRAIRSAVNSIARLQSLQFIRKFSEDPAKLVQFSYLWNVPFGDVVFQTLAVSFWGGPLKTKFRQTNDQPVQWIRSVDDLSGSSAHVFDIDGSVYLRKWMKSTSWSSSLSITFWKNCLVKHGIVLAKNMVVAELSLVERAALTCKEKSQIMEKTRATIDAAMIEGIPSNIDLFKELILPLVAIGKNFDKLRHWEKPHLTVSFLIFVYFIIFRDLLRYVFPATLIVMATGMLLLKRLKEQGRLGRTFGRVVVRDQPPSNTIQKILALKEAMTYMENYLQNVNVVLLKIRAIMLSVQPEATSEVALVLLAAATFLIVMPFKYVSALLIFDLFTRELEFRRETVRKFRSFVRDRWGAIHAAPVVVLPYENPETVSSGGGTDTDPEISMSEKVLGSGRSPTKSKIRLE</sequence>
<gene>
    <name evidence="3" type="ORF">ZIOFF_052774</name>
</gene>
<reference evidence="3 4" key="1">
    <citation type="submission" date="2020-08" db="EMBL/GenBank/DDBJ databases">
        <title>Plant Genome Project.</title>
        <authorList>
            <person name="Zhang R.-G."/>
        </authorList>
    </citation>
    <scope>NUCLEOTIDE SEQUENCE [LARGE SCALE GENOMIC DNA]</scope>
    <source>
        <tissue evidence="3">Rhizome</tissue>
    </source>
</reference>
<dbReference type="InterPro" id="IPR006927">
    <property type="entry name" value="DUF639"/>
</dbReference>
<dbReference type="Proteomes" id="UP000734854">
    <property type="component" value="Unassembled WGS sequence"/>
</dbReference>
<feature type="transmembrane region" description="Helical" evidence="2">
    <location>
        <begin position="744"/>
        <end position="769"/>
    </location>
</feature>
<feature type="region of interest" description="Disordered" evidence="1">
    <location>
        <begin position="811"/>
        <end position="846"/>
    </location>
</feature>
<comment type="caution">
    <text evidence="3">The sequence shown here is derived from an EMBL/GenBank/DDBJ whole genome shotgun (WGS) entry which is preliminary data.</text>
</comment>
<accession>A0A8J5KNN9</accession>
<evidence type="ECO:0000313" key="3">
    <source>
        <dbReference type="EMBL" id="KAG6491431.1"/>
    </source>
</evidence>
<dbReference type="PANTHER" id="PTHR31860">
    <property type="entry name" value="HEAT-INDUCIBLE TRANSCRIPTION REPRESSOR (DUF639)-RELATED"/>
    <property type="match status" value="1"/>
</dbReference>
<evidence type="ECO:0000313" key="4">
    <source>
        <dbReference type="Proteomes" id="UP000734854"/>
    </source>
</evidence>
<evidence type="ECO:0000256" key="1">
    <source>
        <dbReference type="SAM" id="MobiDB-lite"/>
    </source>
</evidence>
<dbReference type="Pfam" id="PF04842">
    <property type="entry name" value="DUF639"/>
    <property type="match status" value="1"/>
</dbReference>
<keyword evidence="2" id="KW-1133">Transmembrane helix</keyword>
<keyword evidence="4" id="KW-1185">Reference proteome</keyword>
<protein>
    <submittedName>
        <fullName evidence="3">Uncharacterized protein</fullName>
    </submittedName>
</protein>
<name>A0A8J5KNN9_ZINOF</name>
<keyword evidence="2" id="KW-0472">Membrane</keyword>
<proteinExistence type="predicted"/>
<keyword evidence="2" id="KW-0812">Transmembrane</keyword>
<dbReference type="PANTHER" id="PTHR31860:SF3">
    <property type="entry name" value="PROTEIN, PUTATIVE (DUF639)-RELATED"/>
    <property type="match status" value="1"/>
</dbReference>
<dbReference type="EMBL" id="JACMSC010000014">
    <property type="protein sequence ID" value="KAG6491431.1"/>
    <property type="molecule type" value="Genomic_DNA"/>
</dbReference>